<accession>A0A0A1F8W7</accession>
<dbReference type="KEGG" id="care:LT85_0971"/>
<sequence>MVREPESNFFVKPAQILGFLNFFYKIPTKIPAKRKMFQLSDYCNRVSSNDTA</sequence>
<proteinExistence type="predicted"/>
<reference evidence="2" key="1">
    <citation type="journal article" date="2014" name="Soil Biol. Biochem.">
        <title>Structure and function of bacterial communities in ageing soils: Insights from the Mendocino ecological staircase.</title>
        <authorList>
            <person name="Uroz S."/>
            <person name="Tech J.J."/>
            <person name="Sawaya N.A."/>
            <person name="Frey-Klett P."/>
            <person name="Leveau J.H.J."/>
        </authorList>
    </citation>
    <scope>NUCLEOTIDE SEQUENCE [LARGE SCALE GENOMIC DNA]</scope>
    <source>
        <strain evidence="2">Cal35</strain>
    </source>
</reference>
<name>A0A0A1F8W7_9BURK</name>
<organism evidence="1 2">
    <name type="scientific">Collimonas arenae</name>
    <dbReference type="NCBI Taxonomy" id="279058"/>
    <lineage>
        <taxon>Bacteria</taxon>
        <taxon>Pseudomonadati</taxon>
        <taxon>Pseudomonadota</taxon>
        <taxon>Betaproteobacteria</taxon>
        <taxon>Burkholderiales</taxon>
        <taxon>Oxalobacteraceae</taxon>
        <taxon>Collimonas</taxon>
    </lineage>
</organism>
<keyword evidence="2" id="KW-1185">Reference proteome</keyword>
<evidence type="ECO:0000313" key="1">
    <source>
        <dbReference type="EMBL" id="AIY40129.1"/>
    </source>
</evidence>
<dbReference type="AlphaFoldDB" id="A0A0A1F8W7"/>
<dbReference type="EMBL" id="CP009962">
    <property type="protein sequence ID" value="AIY40129.1"/>
    <property type="molecule type" value="Genomic_DNA"/>
</dbReference>
<dbReference type="HOGENOM" id="CLU_3078677_0_0_4"/>
<dbReference type="Proteomes" id="UP000030302">
    <property type="component" value="Chromosome"/>
</dbReference>
<protein>
    <submittedName>
        <fullName evidence="1">Uncharacterized protein</fullName>
    </submittedName>
</protein>
<evidence type="ECO:0000313" key="2">
    <source>
        <dbReference type="Proteomes" id="UP000030302"/>
    </source>
</evidence>
<gene>
    <name evidence="1" type="ORF">LT85_0971</name>
</gene>